<comment type="subcellular location">
    <subcellularLocation>
        <location evidence="1">Periplasm</location>
    </subcellularLocation>
</comment>
<evidence type="ECO:0000256" key="2">
    <source>
        <dbReference type="ARBA" id="ARBA00005695"/>
    </source>
</evidence>
<dbReference type="HOGENOM" id="CLU_017028_7_4_5"/>
<evidence type="ECO:0000313" key="7">
    <source>
        <dbReference type="EMBL" id="EPX80357.1"/>
    </source>
</evidence>
<proteinExistence type="inferred from homology"/>
<feature type="domain" description="Solute-binding protein family 5" evidence="6">
    <location>
        <begin position="83"/>
        <end position="453"/>
    </location>
</feature>
<dbReference type="GO" id="GO:0043190">
    <property type="term" value="C:ATP-binding cassette (ABC) transporter complex"/>
    <property type="evidence" value="ECO:0007669"/>
    <property type="project" value="InterPro"/>
</dbReference>
<dbReference type="InterPro" id="IPR000914">
    <property type="entry name" value="SBP_5_dom"/>
</dbReference>
<organism evidence="7 8">
    <name type="scientific">Salipiger mucosus DSM 16094</name>
    <dbReference type="NCBI Taxonomy" id="1123237"/>
    <lineage>
        <taxon>Bacteria</taxon>
        <taxon>Pseudomonadati</taxon>
        <taxon>Pseudomonadota</taxon>
        <taxon>Alphaproteobacteria</taxon>
        <taxon>Rhodobacterales</taxon>
        <taxon>Roseobacteraceae</taxon>
        <taxon>Salipiger</taxon>
    </lineage>
</organism>
<dbReference type="OrthoDB" id="9803988at2"/>
<dbReference type="PIRSF" id="PIRSF002741">
    <property type="entry name" value="MppA"/>
    <property type="match status" value="1"/>
</dbReference>
<gene>
    <name evidence="7" type="ORF">Salmuc_03673</name>
</gene>
<dbReference type="GO" id="GO:0030288">
    <property type="term" value="C:outer membrane-bounded periplasmic space"/>
    <property type="evidence" value="ECO:0007669"/>
    <property type="project" value="UniProtKB-ARBA"/>
</dbReference>
<dbReference type="Pfam" id="PF00496">
    <property type="entry name" value="SBP_bac_5"/>
    <property type="match status" value="1"/>
</dbReference>
<sequence length="553" mass="60139">MNTVRKDHRPAGLRHGLRAALVASVAALAMPAAAQVSEGTELNWGVVMEIATIDPAFATNNWESTIATNVYDTLVYPDGAGSVKPWMADSWEISDDGLTYTFTLKPDLLFHDGTTVEAQDVAWSMERMIELGAPAASYFAAVDPSLTEVIDASTIAFTLKEAYSPFLKALLNFRIVNKDLVMENLEDGDFGENGDYGLAFVRGNDAGSGPYRVTDFPTSDSVSLGAFEDYTLTEFIENAPTTVNFSTTPEMATIASKLRAGEIDIADWGLSASIQDRLAEEPGFTRVKQPSATAWYVVMNTSRAPLDDVDIRKAVALSYDTDTVTTHILGGGGPLAGPVPGQVLGECEGIATYDFDLDAARELVAQSGYTAEELEERPLEIAAVAGSERFKNIALLLSTNLRKAGIPAEVVPQRWADIVQAATTPESAYDLVVVYDSARVPDPTVFLTYYTPDGHGRAFPPGGIYWEDPEVTDLVNHGLASTDPEVQRQDYCEASRIIAEASPAIFSHTDMRQTSFWDYITASYPENGGAAFYDLRFENWAMDPESETYQANH</sequence>
<dbReference type="PANTHER" id="PTHR30290:SF9">
    <property type="entry name" value="OLIGOPEPTIDE-BINDING PROTEIN APPA"/>
    <property type="match status" value="1"/>
</dbReference>
<dbReference type="SUPFAM" id="SSF53850">
    <property type="entry name" value="Periplasmic binding protein-like II"/>
    <property type="match status" value="1"/>
</dbReference>
<evidence type="ECO:0000313" key="8">
    <source>
        <dbReference type="Proteomes" id="UP000015347"/>
    </source>
</evidence>
<evidence type="ECO:0000256" key="5">
    <source>
        <dbReference type="SAM" id="SignalP"/>
    </source>
</evidence>
<dbReference type="Proteomes" id="UP000015347">
    <property type="component" value="Unassembled WGS sequence"/>
</dbReference>
<protein>
    <recommendedName>
        <fullName evidence="6">Solute-binding protein family 5 domain-containing protein</fullName>
    </recommendedName>
</protein>
<dbReference type="RefSeq" id="WP_020038811.1">
    <property type="nucleotide sequence ID" value="NZ_KE557277.1"/>
</dbReference>
<feature type="chain" id="PRO_5004555178" description="Solute-binding protein family 5 domain-containing protein" evidence="5">
    <location>
        <begin position="35"/>
        <end position="553"/>
    </location>
</feature>
<comment type="similarity">
    <text evidence="2">Belongs to the bacterial solute-binding protein 5 family.</text>
</comment>
<dbReference type="PANTHER" id="PTHR30290">
    <property type="entry name" value="PERIPLASMIC BINDING COMPONENT OF ABC TRANSPORTER"/>
    <property type="match status" value="1"/>
</dbReference>
<evidence type="ECO:0000256" key="1">
    <source>
        <dbReference type="ARBA" id="ARBA00004418"/>
    </source>
</evidence>
<evidence type="ECO:0000256" key="4">
    <source>
        <dbReference type="ARBA" id="ARBA00022729"/>
    </source>
</evidence>
<dbReference type="InterPro" id="IPR030678">
    <property type="entry name" value="Peptide/Ni-bd"/>
</dbReference>
<keyword evidence="4 5" id="KW-0732">Signal</keyword>
<evidence type="ECO:0000259" key="6">
    <source>
        <dbReference type="Pfam" id="PF00496"/>
    </source>
</evidence>
<comment type="caution">
    <text evidence="7">The sequence shown here is derived from an EMBL/GenBank/DDBJ whole genome shotgun (WGS) entry which is preliminary data.</text>
</comment>
<dbReference type="EMBL" id="APVH01000032">
    <property type="protein sequence ID" value="EPX80357.1"/>
    <property type="molecule type" value="Genomic_DNA"/>
</dbReference>
<evidence type="ECO:0000256" key="3">
    <source>
        <dbReference type="ARBA" id="ARBA00022448"/>
    </source>
</evidence>
<keyword evidence="3" id="KW-0813">Transport</keyword>
<name>S9QKN4_9RHOB</name>
<dbReference type="GO" id="GO:0015833">
    <property type="term" value="P:peptide transport"/>
    <property type="evidence" value="ECO:0007669"/>
    <property type="project" value="TreeGrafter"/>
</dbReference>
<dbReference type="CDD" id="cd08512">
    <property type="entry name" value="PBP2_NikA_DppA_OppA_like_7"/>
    <property type="match status" value="1"/>
</dbReference>
<dbReference type="eggNOG" id="COG0747">
    <property type="taxonomic scope" value="Bacteria"/>
</dbReference>
<dbReference type="GO" id="GO:1904680">
    <property type="term" value="F:peptide transmembrane transporter activity"/>
    <property type="evidence" value="ECO:0007669"/>
    <property type="project" value="TreeGrafter"/>
</dbReference>
<dbReference type="STRING" id="1123237.Salmuc_03673"/>
<accession>S9QKN4</accession>
<dbReference type="AlphaFoldDB" id="S9QKN4"/>
<keyword evidence="8" id="KW-1185">Reference proteome</keyword>
<feature type="signal peptide" evidence="5">
    <location>
        <begin position="1"/>
        <end position="34"/>
    </location>
</feature>
<dbReference type="Gene3D" id="3.40.190.10">
    <property type="entry name" value="Periplasmic binding protein-like II"/>
    <property type="match status" value="1"/>
</dbReference>
<reference evidence="8" key="1">
    <citation type="journal article" date="2014" name="Stand. Genomic Sci.">
        <title>Genome sequence of the exopolysaccharide-producing Salipiger mucosus type strain (DSM 16094(T)), a moderately halophilic member of the Roseobacter clade.</title>
        <authorList>
            <person name="Riedel T."/>
            <person name="Spring S."/>
            <person name="Fiebig A."/>
            <person name="Petersen J."/>
            <person name="Kyrpides N.C."/>
            <person name="Goker M."/>
            <person name="Klenk H.P."/>
        </authorList>
    </citation>
    <scope>NUCLEOTIDE SEQUENCE [LARGE SCALE GENOMIC DNA]</scope>
    <source>
        <strain evidence="8">DSM 16094</strain>
    </source>
</reference>
<dbReference type="InterPro" id="IPR039424">
    <property type="entry name" value="SBP_5"/>
</dbReference>
<dbReference type="Gene3D" id="3.10.105.10">
    <property type="entry name" value="Dipeptide-binding Protein, Domain 3"/>
    <property type="match status" value="1"/>
</dbReference>